<gene>
    <name evidence="3" type="ORF">HHU12_19200</name>
</gene>
<dbReference type="InterPro" id="IPR025693">
    <property type="entry name" value="Gly-zipper_OmpA-like_dom"/>
</dbReference>
<dbReference type="RefSeq" id="WP_169658352.1">
    <property type="nucleotide sequence ID" value="NZ_JABANE010000055.1"/>
</dbReference>
<feature type="domain" description="Glycine-zipper-containing OmpA-like membrane" evidence="2">
    <location>
        <begin position="86"/>
        <end position="121"/>
    </location>
</feature>
<protein>
    <recommendedName>
        <fullName evidence="2">Glycine-zipper-containing OmpA-like membrane domain-containing protein</fullName>
    </recommendedName>
</protein>
<keyword evidence="4" id="KW-1185">Reference proteome</keyword>
<proteinExistence type="predicted"/>
<organism evidence="3 4">
    <name type="scientific">Flammeovirga aprica JL-4</name>
    <dbReference type="NCBI Taxonomy" id="694437"/>
    <lineage>
        <taxon>Bacteria</taxon>
        <taxon>Pseudomonadati</taxon>
        <taxon>Bacteroidota</taxon>
        <taxon>Cytophagia</taxon>
        <taxon>Cytophagales</taxon>
        <taxon>Flammeovirgaceae</taxon>
        <taxon>Flammeovirga</taxon>
    </lineage>
</organism>
<sequence length="167" mass="17166">MKKILLFINLIVFSSFNIYAQTASTTSIAKSLGLFVFPSDGQDQATLDADEMACYKWAIEQTGYDPMNPTKVEAKQADTSADGSMVVGAAGGAAAGAAIGAIAGDAGKGAAIGSVVGGLKGRRAKVYGDAAEQAHNNEAAAQQEKALKENFNKAFTACMSGKGYTVQ</sequence>
<feature type="chain" id="PRO_5030847656" description="Glycine-zipper-containing OmpA-like membrane domain-containing protein" evidence="1">
    <location>
        <begin position="21"/>
        <end position="167"/>
    </location>
</feature>
<accession>A0A7X9RWQ0</accession>
<evidence type="ECO:0000313" key="4">
    <source>
        <dbReference type="Proteomes" id="UP000576082"/>
    </source>
</evidence>
<feature type="signal peptide" evidence="1">
    <location>
        <begin position="1"/>
        <end position="20"/>
    </location>
</feature>
<dbReference type="Proteomes" id="UP000576082">
    <property type="component" value="Unassembled WGS sequence"/>
</dbReference>
<comment type="caution">
    <text evidence="3">The sequence shown here is derived from an EMBL/GenBank/DDBJ whole genome shotgun (WGS) entry which is preliminary data.</text>
</comment>
<dbReference type="Pfam" id="PF13436">
    <property type="entry name" value="Gly-zipper_OmpA"/>
    <property type="match status" value="1"/>
</dbReference>
<keyword evidence="1" id="KW-0732">Signal</keyword>
<dbReference type="EMBL" id="JABANE010000055">
    <property type="protein sequence ID" value="NME70110.1"/>
    <property type="molecule type" value="Genomic_DNA"/>
</dbReference>
<evidence type="ECO:0000256" key="1">
    <source>
        <dbReference type="SAM" id="SignalP"/>
    </source>
</evidence>
<evidence type="ECO:0000313" key="3">
    <source>
        <dbReference type="EMBL" id="NME70110.1"/>
    </source>
</evidence>
<reference evidence="3 4" key="1">
    <citation type="submission" date="2020-04" db="EMBL/GenBank/DDBJ databases">
        <title>Flammeovirga sp. SR4, a novel species isolated from seawater.</title>
        <authorList>
            <person name="Wang X."/>
        </authorList>
    </citation>
    <scope>NUCLEOTIDE SEQUENCE [LARGE SCALE GENOMIC DNA]</scope>
    <source>
        <strain evidence="3 4">ATCC 23126</strain>
    </source>
</reference>
<name>A0A7X9RWQ0_9BACT</name>
<evidence type="ECO:0000259" key="2">
    <source>
        <dbReference type="Pfam" id="PF13436"/>
    </source>
</evidence>
<dbReference type="AlphaFoldDB" id="A0A7X9RWQ0"/>